<dbReference type="GO" id="GO:0007265">
    <property type="term" value="P:Ras protein signal transduction"/>
    <property type="evidence" value="ECO:0007669"/>
    <property type="project" value="TreeGrafter"/>
</dbReference>
<accession>A0A0A2L7I6</accession>
<dbReference type="OrthoDB" id="546434at2759"/>
<dbReference type="PhylomeDB" id="A0A0A2L7I6"/>
<dbReference type="InterPro" id="IPR023578">
    <property type="entry name" value="Ras_GEF_dom_sf"/>
</dbReference>
<evidence type="ECO:0000259" key="2">
    <source>
        <dbReference type="Pfam" id="PF00617"/>
    </source>
</evidence>
<reference evidence="3 4" key="1">
    <citation type="journal article" date="2015" name="Mol. Plant Microbe Interact.">
        <title>Genome, transcriptome, and functional analyses of Penicillium expansum provide new insights into secondary metabolism and pathogenicity.</title>
        <authorList>
            <person name="Ballester A.R."/>
            <person name="Marcet-Houben M."/>
            <person name="Levin E."/>
            <person name="Sela N."/>
            <person name="Selma-Lazaro C."/>
            <person name="Carmona L."/>
            <person name="Wisniewski M."/>
            <person name="Droby S."/>
            <person name="Gonzalez-Candelas L."/>
            <person name="Gabaldon T."/>
        </authorList>
    </citation>
    <scope>NUCLEOTIDE SEQUENCE [LARGE SCALE GENOMIC DNA]</scope>
    <source>
        <strain evidence="3 4">PHI-1</strain>
    </source>
</reference>
<feature type="domain" description="Ras-GEF" evidence="2">
    <location>
        <begin position="26"/>
        <end position="83"/>
    </location>
</feature>
<dbReference type="SUPFAM" id="SSF48366">
    <property type="entry name" value="Ras GEF"/>
    <property type="match status" value="1"/>
</dbReference>
<keyword evidence="1" id="KW-0344">Guanine-nucleotide releasing factor</keyword>
<dbReference type="Gene3D" id="1.10.840.10">
    <property type="entry name" value="Ras guanine-nucleotide exchange factors catalytic domain"/>
    <property type="match status" value="1"/>
</dbReference>
<dbReference type="STRING" id="40296.A0A0A2L7I6"/>
<dbReference type="EMBL" id="JQGA01000518">
    <property type="protein sequence ID" value="KGO75126.1"/>
    <property type="molecule type" value="Genomic_DNA"/>
</dbReference>
<dbReference type="InterPro" id="IPR001895">
    <property type="entry name" value="RASGEF_cat_dom"/>
</dbReference>
<keyword evidence="4" id="KW-1185">Reference proteome</keyword>
<sequence length="145" mass="16816">MAIIHLRSVKANPVTEIRQNRCHRDARQLTIMKARMFGKIQGVKLSNKNWQKKEPRYSSSKSELAPNIRALIRCSNQFFNWVGGLYSGRLLKRAVSRTWAMVTERSCNTTRPLKAIICSEHSYQAYRDTLWVAVEPCVPFGKFDR</sequence>
<gene>
    <name evidence="3" type="ORF">PITC_069960</name>
</gene>
<proteinExistence type="predicted"/>
<dbReference type="PANTHER" id="PTHR23113:SF368">
    <property type="entry name" value="CELL DIVISION CONTROL PROTEIN 25"/>
    <property type="match status" value="1"/>
</dbReference>
<dbReference type="GO" id="GO:0005886">
    <property type="term" value="C:plasma membrane"/>
    <property type="evidence" value="ECO:0007669"/>
    <property type="project" value="TreeGrafter"/>
</dbReference>
<dbReference type="InterPro" id="IPR008937">
    <property type="entry name" value="Ras-like_GEF"/>
</dbReference>
<dbReference type="Pfam" id="PF00617">
    <property type="entry name" value="RasGEF"/>
    <property type="match status" value="2"/>
</dbReference>
<evidence type="ECO:0000313" key="3">
    <source>
        <dbReference type="EMBL" id="KGO75126.1"/>
    </source>
</evidence>
<protein>
    <submittedName>
        <fullName evidence="3">Guanine-nucleotide dissociation stimulator CDC25</fullName>
    </submittedName>
</protein>
<comment type="caution">
    <text evidence="3">The sequence shown here is derived from an EMBL/GenBank/DDBJ whole genome shotgun (WGS) entry which is preliminary data.</text>
</comment>
<feature type="domain" description="Ras-GEF" evidence="2">
    <location>
        <begin position="95"/>
        <end position="140"/>
    </location>
</feature>
<dbReference type="GO" id="GO:0005085">
    <property type="term" value="F:guanyl-nucleotide exchange factor activity"/>
    <property type="evidence" value="ECO:0007669"/>
    <property type="project" value="UniProtKB-KW"/>
</dbReference>
<name>A0A0A2L7I6_PENIT</name>
<dbReference type="InterPro" id="IPR036964">
    <property type="entry name" value="RASGEF_cat_dom_sf"/>
</dbReference>
<evidence type="ECO:0000313" key="4">
    <source>
        <dbReference type="Proteomes" id="UP000030104"/>
    </source>
</evidence>
<dbReference type="AlphaFoldDB" id="A0A0A2L7I6"/>
<organism evidence="3 4">
    <name type="scientific">Penicillium italicum</name>
    <name type="common">Blue mold</name>
    <dbReference type="NCBI Taxonomy" id="40296"/>
    <lineage>
        <taxon>Eukaryota</taxon>
        <taxon>Fungi</taxon>
        <taxon>Dikarya</taxon>
        <taxon>Ascomycota</taxon>
        <taxon>Pezizomycotina</taxon>
        <taxon>Eurotiomycetes</taxon>
        <taxon>Eurotiomycetidae</taxon>
        <taxon>Eurotiales</taxon>
        <taxon>Aspergillaceae</taxon>
        <taxon>Penicillium</taxon>
    </lineage>
</organism>
<dbReference type="Proteomes" id="UP000030104">
    <property type="component" value="Unassembled WGS sequence"/>
</dbReference>
<dbReference type="PANTHER" id="PTHR23113">
    <property type="entry name" value="GUANINE NUCLEOTIDE EXCHANGE FACTOR"/>
    <property type="match status" value="1"/>
</dbReference>
<dbReference type="HOGENOM" id="CLU_1787475_0_0_1"/>
<evidence type="ECO:0000256" key="1">
    <source>
        <dbReference type="ARBA" id="ARBA00022658"/>
    </source>
</evidence>